<dbReference type="EMBL" id="JARGDH010000005">
    <property type="protein sequence ID" value="KAL0266987.1"/>
    <property type="molecule type" value="Genomic_DNA"/>
</dbReference>
<dbReference type="AlphaFoldDB" id="A0AAW2HB17"/>
<comment type="caution">
    <text evidence="2">The sequence shown here is derived from an EMBL/GenBank/DDBJ whole genome shotgun (WGS) entry which is preliminary data.</text>
</comment>
<name>A0AAW2HB17_9NEOP</name>
<evidence type="ECO:0008006" key="3">
    <source>
        <dbReference type="Google" id="ProtNLM"/>
    </source>
</evidence>
<dbReference type="PANTHER" id="PTHR22091">
    <property type="entry name" value="COILED-COIL DOMAIN-CONTAINING PROTEIN 77"/>
    <property type="match status" value="1"/>
</dbReference>
<gene>
    <name evidence="2" type="ORF">PYX00_009377</name>
</gene>
<proteinExistence type="predicted"/>
<feature type="coiled-coil region" evidence="1">
    <location>
        <begin position="40"/>
        <end position="67"/>
    </location>
</feature>
<dbReference type="PANTHER" id="PTHR22091:SF1">
    <property type="entry name" value="COILED-COIL DOMAIN-CONTAINING PROTEIN 77"/>
    <property type="match status" value="1"/>
</dbReference>
<dbReference type="Gene3D" id="1.20.58.60">
    <property type="match status" value="1"/>
</dbReference>
<keyword evidence="1" id="KW-0175">Coiled coil</keyword>
<protein>
    <recommendedName>
        <fullName evidence="3">Coiled-coil domain-containing protein 77</fullName>
    </recommendedName>
</protein>
<reference evidence="2" key="1">
    <citation type="journal article" date="2024" name="Gigascience">
        <title>Chromosome-level genome of the poultry shaft louse Menopon gallinae provides insight into the host-switching and adaptive evolution of parasitic lice.</title>
        <authorList>
            <person name="Xu Y."/>
            <person name="Ma L."/>
            <person name="Liu S."/>
            <person name="Liang Y."/>
            <person name="Liu Q."/>
            <person name="He Z."/>
            <person name="Tian L."/>
            <person name="Duan Y."/>
            <person name="Cai W."/>
            <person name="Li H."/>
            <person name="Song F."/>
        </authorList>
    </citation>
    <scope>NUCLEOTIDE SEQUENCE</scope>
    <source>
        <strain evidence="2">Cailab_2023a</strain>
    </source>
</reference>
<feature type="coiled-coil region" evidence="1">
    <location>
        <begin position="322"/>
        <end position="447"/>
    </location>
</feature>
<dbReference type="InterPro" id="IPR037696">
    <property type="entry name" value="CCDC77"/>
</dbReference>
<dbReference type="GO" id="GO:0005813">
    <property type="term" value="C:centrosome"/>
    <property type="evidence" value="ECO:0007669"/>
    <property type="project" value="TreeGrafter"/>
</dbReference>
<sequence>MKNKRLCERLNTSLSDTVFDQSDIENAKNNVLRKPTQELLEYYKSKSTRLEKEYENLSELLENIKSVCDLSSELQAELNVRNEEVSRLQQVISDLQIELFREQEHSLCLSGENDKLKIQALEDKKKISALLMLTGAPNIEFLHVFSNNSNGLVEKKLPPKLQKLKEKKANKIMQHKGKSPSGDSGDDFDAQALILKNQSLASQLEHHICISRDQINVLLKDRELAHEERQIEKIRLQKQIDLLSRKLKQTEECLCEASSKLLDLQQNFEKERNSWMEEKEKYVKVVKGRHGEKYPSTVGYSVSGVGYKRRTFTEAGLIREQIIEKEQQAAAYQEQVAAMETEIISLKDRAQSCRKAFKEKIEKMTEQTIYLKNKYEDLDRRRQLEAEGFRTDIRMLRERLKDLEKKLTKQNLNNSNHSSEQQLLSSAKTILNRAKELEKELINMKCKISNVGLNES</sequence>
<evidence type="ECO:0000313" key="2">
    <source>
        <dbReference type="EMBL" id="KAL0266987.1"/>
    </source>
</evidence>
<organism evidence="2">
    <name type="scientific">Menopon gallinae</name>
    <name type="common">poultry shaft louse</name>
    <dbReference type="NCBI Taxonomy" id="328185"/>
    <lineage>
        <taxon>Eukaryota</taxon>
        <taxon>Metazoa</taxon>
        <taxon>Ecdysozoa</taxon>
        <taxon>Arthropoda</taxon>
        <taxon>Hexapoda</taxon>
        <taxon>Insecta</taxon>
        <taxon>Pterygota</taxon>
        <taxon>Neoptera</taxon>
        <taxon>Paraneoptera</taxon>
        <taxon>Psocodea</taxon>
        <taxon>Troctomorpha</taxon>
        <taxon>Phthiraptera</taxon>
        <taxon>Amblycera</taxon>
        <taxon>Menoponidae</taxon>
        <taxon>Menopon</taxon>
    </lineage>
</organism>
<accession>A0AAW2HB17</accession>
<evidence type="ECO:0000256" key="1">
    <source>
        <dbReference type="SAM" id="Coils"/>
    </source>
</evidence>